<evidence type="ECO:0000256" key="1">
    <source>
        <dbReference type="SAM" id="MobiDB-lite"/>
    </source>
</evidence>
<reference evidence="2 3" key="1">
    <citation type="submission" date="2022-04" db="EMBL/GenBank/DDBJ databases">
        <title>Diverse halophilic archaea isolated from saline environments.</title>
        <authorList>
            <person name="Cui H.-L."/>
        </authorList>
    </citation>
    <scope>NUCLEOTIDE SEQUENCE [LARGE SCALE GENOMIC DNA]</scope>
    <source>
        <strain evidence="2 3">XZYJT49</strain>
    </source>
</reference>
<proteinExistence type="predicted"/>
<dbReference type="KEGG" id="halx:M0R89_00165"/>
<sequence length="241" mass="25804">MTRNATGGRTASRGRRTAAAAVGGTLLAVGLRKRSLGGAALALAGGWLLYRGVDGRGRRSQNGGAAVEPDETEPGVASGATEVEKSVTVGESADELYRFWRDSDLLDRIVGGFAEVTLGGEDRHRWSVPAPFGRTVEWETEMVEDRPGEFLRWKSVEGAPIPNEGSVRFRPAPADRGTEVTLTLRFDPPGGRVGRSAMNLLGVVPEALANKMLYRFKSLAETGEIPTLERNPSARGSGDWV</sequence>
<dbReference type="CDD" id="cd07817">
    <property type="entry name" value="SRPBCC_8"/>
    <property type="match status" value="1"/>
</dbReference>
<dbReference type="GeneID" id="72183566"/>
<name>A0A8U0HU13_9EURY</name>
<dbReference type="PANTHER" id="PTHR33824:SF7">
    <property type="entry name" value="POLYKETIDE CYCLASE_DEHYDRASE AND LIPID TRANSPORT SUPERFAMILY PROTEIN"/>
    <property type="match status" value="1"/>
</dbReference>
<dbReference type="PANTHER" id="PTHR33824">
    <property type="entry name" value="POLYKETIDE CYCLASE/DEHYDRASE AND LIPID TRANSPORT SUPERFAMILY PROTEIN"/>
    <property type="match status" value="1"/>
</dbReference>
<evidence type="ECO:0000313" key="3">
    <source>
        <dbReference type="Proteomes" id="UP000830729"/>
    </source>
</evidence>
<keyword evidence="3" id="KW-1185">Reference proteome</keyword>
<dbReference type="EMBL" id="CP096659">
    <property type="protein sequence ID" value="UPV74500.1"/>
    <property type="molecule type" value="Genomic_DNA"/>
</dbReference>
<dbReference type="InterPro" id="IPR047137">
    <property type="entry name" value="ORF3"/>
</dbReference>
<dbReference type="AlphaFoldDB" id="A0A8U0HU13"/>
<dbReference type="InterPro" id="IPR019587">
    <property type="entry name" value="Polyketide_cyclase/dehydratase"/>
</dbReference>
<accession>A0A8U0HU13</accession>
<dbReference type="Pfam" id="PF10604">
    <property type="entry name" value="Polyketide_cyc2"/>
    <property type="match status" value="1"/>
</dbReference>
<feature type="region of interest" description="Disordered" evidence="1">
    <location>
        <begin position="59"/>
        <end position="81"/>
    </location>
</feature>
<evidence type="ECO:0000313" key="2">
    <source>
        <dbReference type="EMBL" id="UPV74500.1"/>
    </source>
</evidence>
<dbReference type="SUPFAM" id="SSF55961">
    <property type="entry name" value="Bet v1-like"/>
    <property type="match status" value="1"/>
</dbReference>
<dbReference type="Proteomes" id="UP000830729">
    <property type="component" value="Chromosome"/>
</dbReference>
<dbReference type="RefSeq" id="WP_248650545.1">
    <property type="nucleotide sequence ID" value="NZ_CP096659.1"/>
</dbReference>
<protein>
    <submittedName>
        <fullName evidence="2">SRPBCC family protein</fullName>
    </submittedName>
</protein>
<dbReference type="Gene3D" id="3.30.530.20">
    <property type="match status" value="1"/>
</dbReference>
<dbReference type="InterPro" id="IPR023393">
    <property type="entry name" value="START-like_dom_sf"/>
</dbReference>
<organism evidence="2 3">
    <name type="scientific">Halorussus limi</name>
    <dbReference type="NCBI Taxonomy" id="2938695"/>
    <lineage>
        <taxon>Archaea</taxon>
        <taxon>Methanobacteriati</taxon>
        <taxon>Methanobacteriota</taxon>
        <taxon>Stenosarchaea group</taxon>
        <taxon>Halobacteria</taxon>
        <taxon>Halobacteriales</taxon>
        <taxon>Haladaptataceae</taxon>
        <taxon>Halorussus</taxon>
    </lineage>
</organism>
<gene>
    <name evidence="2" type="ORF">M0R89_00165</name>
</gene>